<evidence type="ECO:0000313" key="3">
    <source>
        <dbReference type="Proteomes" id="UP000251584"/>
    </source>
</evidence>
<dbReference type="EMBL" id="UAVY01000002">
    <property type="protein sequence ID" value="SQB26089.1"/>
    <property type="molecule type" value="Genomic_DNA"/>
</dbReference>
<dbReference type="PROSITE" id="PS50112">
    <property type="entry name" value="PAS"/>
    <property type="match status" value="1"/>
</dbReference>
<keyword evidence="2" id="KW-0808">Transferase</keyword>
<dbReference type="EC" id="2.7.13.3" evidence="2"/>
<accession>A0A2X2XJZ3</accession>
<gene>
    <name evidence="2" type="primary">dpiB_4</name>
    <name evidence="2" type="ORF">NCTC10786_01787</name>
</gene>
<dbReference type="Proteomes" id="UP000251584">
    <property type="component" value="Unassembled WGS sequence"/>
</dbReference>
<dbReference type="AlphaFoldDB" id="A0A2X2XJZ3"/>
<dbReference type="SUPFAM" id="SSF55785">
    <property type="entry name" value="PYP-like sensor domain (PAS domain)"/>
    <property type="match status" value="1"/>
</dbReference>
<dbReference type="GO" id="GO:0004673">
    <property type="term" value="F:protein histidine kinase activity"/>
    <property type="evidence" value="ECO:0007669"/>
    <property type="project" value="UniProtKB-EC"/>
</dbReference>
<keyword evidence="2" id="KW-0418">Kinase</keyword>
<evidence type="ECO:0000313" key="2">
    <source>
        <dbReference type="EMBL" id="SQB26089.1"/>
    </source>
</evidence>
<name>A0A2X2XJZ3_CITKO</name>
<proteinExistence type="predicted"/>
<dbReference type="Pfam" id="PF13188">
    <property type="entry name" value="PAS_8"/>
    <property type="match status" value="1"/>
</dbReference>
<organism evidence="2 3">
    <name type="scientific">Citrobacter koseri</name>
    <name type="common">Citrobacter diversus</name>
    <dbReference type="NCBI Taxonomy" id="545"/>
    <lineage>
        <taxon>Bacteria</taxon>
        <taxon>Pseudomonadati</taxon>
        <taxon>Pseudomonadota</taxon>
        <taxon>Gammaproteobacteria</taxon>
        <taxon>Enterobacterales</taxon>
        <taxon>Enterobacteriaceae</taxon>
        <taxon>Citrobacter</taxon>
    </lineage>
</organism>
<protein>
    <submittedName>
        <fullName evidence="2">Two-component sensor kinase</fullName>
        <ecNumber evidence="2">2.7.13.3</ecNumber>
    </submittedName>
</protein>
<sequence length="56" mass="6124">MMESIYEGVIAIDNNLHIEVINQAARELLGLGQPAQAIRGQHITEVITPSPSSLKR</sequence>
<dbReference type="Gene3D" id="3.30.450.20">
    <property type="entry name" value="PAS domain"/>
    <property type="match status" value="1"/>
</dbReference>
<reference evidence="2 3" key="1">
    <citation type="submission" date="2018-06" db="EMBL/GenBank/DDBJ databases">
        <authorList>
            <consortium name="Pathogen Informatics"/>
            <person name="Doyle S."/>
        </authorList>
    </citation>
    <scope>NUCLEOTIDE SEQUENCE [LARGE SCALE GENOMIC DNA]</scope>
    <source>
        <strain evidence="2 3">NCTC10786</strain>
    </source>
</reference>
<dbReference type="InterPro" id="IPR035965">
    <property type="entry name" value="PAS-like_dom_sf"/>
</dbReference>
<dbReference type="InterPro" id="IPR000014">
    <property type="entry name" value="PAS"/>
</dbReference>
<evidence type="ECO:0000259" key="1">
    <source>
        <dbReference type="PROSITE" id="PS50112"/>
    </source>
</evidence>
<feature type="domain" description="PAS" evidence="1">
    <location>
        <begin position="1"/>
        <end position="31"/>
    </location>
</feature>
<dbReference type="CDD" id="cd00130">
    <property type="entry name" value="PAS"/>
    <property type="match status" value="1"/>
</dbReference>